<comment type="caution">
    <text evidence="1">The sequence shown here is derived from an EMBL/GenBank/DDBJ whole genome shotgun (WGS) entry which is preliminary data.</text>
</comment>
<evidence type="ECO:0000313" key="2">
    <source>
        <dbReference type="Proteomes" id="UP000033881"/>
    </source>
</evidence>
<dbReference type="EMBL" id="LBWB01000036">
    <property type="protein sequence ID" value="KKQ98808.1"/>
    <property type="molecule type" value="Genomic_DNA"/>
</dbReference>
<dbReference type="AlphaFoldDB" id="A0A0G0M3P0"/>
<proteinExistence type="predicted"/>
<dbReference type="InterPro" id="IPR005082">
    <property type="entry name" value="Peptidase_U9_T4_prohead"/>
</dbReference>
<dbReference type="STRING" id="1618574.UT24_C0036G0006"/>
<accession>A0A0G0M3P0</accession>
<evidence type="ECO:0000313" key="1">
    <source>
        <dbReference type="EMBL" id="KKQ98808.1"/>
    </source>
</evidence>
<reference evidence="1 2" key="1">
    <citation type="journal article" date="2015" name="Nature">
        <title>rRNA introns, odd ribosomes, and small enigmatic genomes across a large radiation of phyla.</title>
        <authorList>
            <person name="Brown C.T."/>
            <person name="Hug L.A."/>
            <person name="Thomas B.C."/>
            <person name="Sharon I."/>
            <person name="Castelle C.J."/>
            <person name="Singh A."/>
            <person name="Wilkins M.J."/>
            <person name="Williams K.H."/>
            <person name="Banfield J.F."/>
        </authorList>
    </citation>
    <scope>NUCLEOTIDE SEQUENCE [LARGE SCALE GENOMIC DNA]</scope>
</reference>
<dbReference type="Proteomes" id="UP000033881">
    <property type="component" value="Unassembled WGS sequence"/>
</dbReference>
<gene>
    <name evidence="1" type="ORF">UT24_C0036G0006</name>
</gene>
<name>A0A0G0M3P0_9BACT</name>
<sequence length="199" mass="22214">MAKVIREYIDLKYDKNVVKESIDKKVPIVLKAILQRADAVNQNHRIYPKSILEREVNNYQKAVAEGRATGECDHPDSSIVSLSNVSHVIREIGWSGNDVVGVVEILNTPKGKIIQNLMEAGVKIGISSRCIGETAKTNEGYDQVDESLLLVAFDLVSEPSTQNAWLHESKQIDMVDIRKLVPKIDRVNRVVNEILKGSQ</sequence>
<dbReference type="Pfam" id="PF03420">
    <property type="entry name" value="Peptidase_S77"/>
    <property type="match status" value="1"/>
</dbReference>
<evidence type="ECO:0008006" key="3">
    <source>
        <dbReference type="Google" id="ProtNLM"/>
    </source>
</evidence>
<organism evidence="1 2">
    <name type="scientific">Candidatus Woesebacteria bacterium GW2011_GWB1_39_12</name>
    <dbReference type="NCBI Taxonomy" id="1618574"/>
    <lineage>
        <taxon>Bacteria</taxon>
        <taxon>Candidatus Woeseibacteriota</taxon>
    </lineage>
</organism>
<protein>
    <recommendedName>
        <fullName evidence="3">Primosomal protein</fullName>
    </recommendedName>
</protein>